<dbReference type="Proteomes" id="UP000198635">
    <property type="component" value="Unassembled WGS sequence"/>
</dbReference>
<dbReference type="AlphaFoldDB" id="A0A1I3X7K1"/>
<name>A0A1I3X7K1_9BACT</name>
<sequence length="54" mass="6248">MYNNLYECGPSKEWVDKIHKELEEANAHLPKRQPISDGNIIKGAFGPYFEDILK</sequence>
<accession>A0A1I3X7K1</accession>
<keyword evidence="2" id="KW-1185">Reference proteome</keyword>
<proteinExistence type="predicted"/>
<gene>
    <name evidence="1" type="ORF">SAMN04488082_11586</name>
</gene>
<dbReference type="EMBL" id="FORX01000015">
    <property type="protein sequence ID" value="SFK15534.1"/>
    <property type="molecule type" value="Genomic_DNA"/>
</dbReference>
<evidence type="ECO:0000313" key="2">
    <source>
        <dbReference type="Proteomes" id="UP000198635"/>
    </source>
</evidence>
<organism evidence="1 2">
    <name type="scientific">Desulfomicrobium apsheronum</name>
    <dbReference type="NCBI Taxonomy" id="52560"/>
    <lineage>
        <taxon>Bacteria</taxon>
        <taxon>Pseudomonadati</taxon>
        <taxon>Thermodesulfobacteriota</taxon>
        <taxon>Desulfovibrionia</taxon>
        <taxon>Desulfovibrionales</taxon>
        <taxon>Desulfomicrobiaceae</taxon>
        <taxon>Desulfomicrobium</taxon>
    </lineage>
</organism>
<dbReference type="STRING" id="52560.SAMN04488082_11586"/>
<evidence type="ECO:0000313" key="1">
    <source>
        <dbReference type="EMBL" id="SFK15534.1"/>
    </source>
</evidence>
<reference evidence="2" key="1">
    <citation type="submission" date="2016-10" db="EMBL/GenBank/DDBJ databases">
        <authorList>
            <person name="Varghese N."/>
            <person name="Submissions S."/>
        </authorList>
    </citation>
    <scope>NUCLEOTIDE SEQUENCE [LARGE SCALE GENOMIC DNA]</scope>
    <source>
        <strain evidence="2">DSM 5918</strain>
    </source>
</reference>
<protein>
    <submittedName>
        <fullName evidence="1">Uncharacterized protein</fullName>
    </submittedName>
</protein>